<gene>
    <name evidence="1" type="ORF">LDC_1390</name>
</gene>
<dbReference type="EMBL" id="ADZX01000444">
    <property type="protein sequence ID" value="EFK96581.1"/>
    <property type="molecule type" value="Genomic_DNA"/>
</dbReference>
<accession>D9PIN2</accession>
<comment type="caution">
    <text evidence="1">The sequence shown here is derived from an EMBL/GenBank/DDBJ whole genome shotgun (WGS) entry which is preliminary data.</text>
</comment>
<protein>
    <submittedName>
        <fullName evidence="1">Uncharacterized protein</fullName>
    </submittedName>
</protein>
<feature type="non-terminal residue" evidence="1">
    <location>
        <position position="239"/>
    </location>
</feature>
<reference evidence="1" key="2">
    <citation type="journal article" date="2011" name="Microb. Ecol.">
        <title>Taxonomic and Functional Metagenomic Profiling of the Microbial Community in the Anoxic Sediment of a Sub-saline Shallow Lake (Laguna de Carrizo, Central Spain).</title>
        <authorList>
            <person name="Ferrer M."/>
            <person name="Guazzaroni M.E."/>
            <person name="Richter M."/>
            <person name="Garcia-Salamanca A."/>
            <person name="Yarza P."/>
            <person name="Suarez-Suarez A."/>
            <person name="Solano J."/>
            <person name="Alcaide M."/>
            <person name="van Dillewijn P."/>
            <person name="Molina-Henares M.A."/>
            <person name="Lopez-Cortes N."/>
            <person name="Al-Ramahi Y."/>
            <person name="Guerrero C."/>
            <person name="Acosta A."/>
            <person name="de Eugenio L.I."/>
            <person name="Martinez V."/>
            <person name="Marques S."/>
            <person name="Rojo F."/>
            <person name="Santero E."/>
            <person name="Genilloud O."/>
            <person name="Perez-Perez J."/>
            <person name="Rossello-Mora R."/>
            <person name="Ramos J.L."/>
        </authorList>
    </citation>
    <scope>NUCLEOTIDE SEQUENCE</scope>
</reference>
<name>D9PIN2_9ZZZZ</name>
<sequence length="239" mass="26762">MVSDQYEGPLASAVAEEKPVFLLRELKKEWAAPALDRTEVDPATLATTLRKIEVIPDAQGRIEALKRVISTLDDEQTNFEALKRIRTVAADMAGDPAFRNFKTNPAARLRNELTDVMKNPANAAQTPRYLREFESGNLLNQWKEGLISDSVVVRALKNDGSGMLVREAANSPEGVFTPKFRELMGLAPKEDADLFREAVRRTILDSTDPAGALDRWKVSTNPEPYYYLFGGKSGYQRFR</sequence>
<reference evidence="1" key="1">
    <citation type="submission" date="2010-07" db="EMBL/GenBank/DDBJ databases">
        <authorList>
            <consortium name="CONSOLIDER consortium CSD2007-00005"/>
            <person name="Guazzaroni M.-E."/>
            <person name="Richter M."/>
            <person name="Garcia-Salamanca A."/>
            <person name="Yarza P."/>
            <person name="Ferrer M."/>
        </authorList>
    </citation>
    <scope>NUCLEOTIDE SEQUENCE</scope>
</reference>
<organism evidence="1">
    <name type="scientific">sediment metagenome</name>
    <dbReference type="NCBI Taxonomy" id="749907"/>
    <lineage>
        <taxon>unclassified sequences</taxon>
        <taxon>metagenomes</taxon>
        <taxon>ecological metagenomes</taxon>
    </lineage>
</organism>
<proteinExistence type="predicted"/>
<dbReference type="AlphaFoldDB" id="D9PIN2"/>
<evidence type="ECO:0000313" key="1">
    <source>
        <dbReference type="EMBL" id="EFK96581.1"/>
    </source>
</evidence>